<evidence type="ECO:0000313" key="2">
    <source>
        <dbReference type="Proteomes" id="UP000313359"/>
    </source>
</evidence>
<dbReference type="STRING" id="1328759.A0A5C2SRX6"/>
<name>A0A5C2SRX6_9APHY</name>
<dbReference type="EMBL" id="ML122254">
    <property type="protein sequence ID" value="RPD64126.1"/>
    <property type="molecule type" value="Genomic_DNA"/>
</dbReference>
<proteinExistence type="predicted"/>
<reference evidence="1" key="1">
    <citation type="journal article" date="2018" name="Genome Biol. Evol.">
        <title>Genomics and development of Lentinus tigrinus, a white-rot wood-decaying mushroom with dimorphic fruiting bodies.</title>
        <authorList>
            <person name="Wu B."/>
            <person name="Xu Z."/>
            <person name="Knudson A."/>
            <person name="Carlson A."/>
            <person name="Chen N."/>
            <person name="Kovaka S."/>
            <person name="LaButti K."/>
            <person name="Lipzen A."/>
            <person name="Pennachio C."/>
            <person name="Riley R."/>
            <person name="Schakwitz W."/>
            <person name="Umezawa K."/>
            <person name="Ohm R.A."/>
            <person name="Grigoriev I.V."/>
            <person name="Nagy L.G."/>
            <person name="Gibbons J."/>
            <person name="Hibbett D."/>
        </authorList>
    </citation>
    <scope>NUCLEOTIDE SEQUENCE [LARGE SCALE GENOMIC DNA]</scope>
    <source>
        <strain evidence="1">ALCF2SS1-6</strain>
    </source>
</reference>
<sequence>MANIGRLSADVLSDIFIQVAIDGYHDVPQSQGFTVPVPAMPRTSSRVYKYIAFSHVCREWRRIALGTPTLWARMVFPCKPPSEELFARSGRAPLWVKTVLEADNNTGVQFSLIKANAPRLRQLHLIGPALAIVDYLLTWTSQADELEDLALLAEDTYGTVRERSPHPQIPSQPPKSLRRLAIRNFALNWASPLLSPTLTTLATSTYGTLAPSAGSMIELLNALRNMSALEFLELSETIPHIPQSAAAAPQDNPAVNLPRLRTCVLKGRVKELAYLLRHLSIPPETRLVLAAHDRGEDVQQLMGAVHEVFARNSWDPIVGLLLPADSMGRMCIMGWRSLVESDPKLPCDLQISLDSSKCFAAIRDIMDGPVFAQCQRAKAERMHADCWEKFLHHLPELRELTMRDTEYMDLPVLSGKPREVNLPVPKLTVLKLSCFRFGCIHDEHRKTGYEQLVSILRWRRKHDVPITRLELLKCTNADEAAVDSLRIFPLLCTYDHEDMAYDFGLDMFDGVSDEDA</sequence>
<dbReference type="OrthoDB" id="3264373at2759"/>
<dbReference type="Proteomes" id="UP000313359">
    <property type="component" value="Unassembled WGS sequence"/>
</dbReference>
<accession>A0A5C2SRX6</accession>
<organism evidence="1 2">
    <name type="scientific">Lentinus tigrinus ALCF2SS1-6</name>
    <dbReference type="NCBI Taxonomy" id="1328759"/>
    <lineage>
        <taxon>Eukaryota</taxon>
        <taxon>Fungi</taxon>
        <taxon>Dikarya</taxon>
        <taxon>Basidiomycota</taxon>
        <taxon>Agaricomycotina</taxon>
        <taxon>Agaricomycetes</taxon>
        <taxon>Polyporales</taxon>
        <taxon>Polyporaceae</taxon>
        <taxon>Lentinus</taxon>
    </lineage>
</organism>
<dbReference type="AlphaFoldDB" id="A0A5C2SRX6"/>
<keyword evidence="2" id="KW-1185">Reference proteome</keyword>
<protein>
    <submittedName>
        <fullName evidence="1">Uncharacterized protein</fullName>
    </submittedName>
</protein>
<gene>
    <name evidence="1" type="ORF">L227DRAFT_319032</name>
</gene>
<evidence type="ECO:0000313" key="1">
    <source>
        <dbReference type="EMBL" id="RPD64126.1"/>
    </source>
</evidence>